<protein>
    <submittedName>
        <fullName evidence="2">21 kDa subunit of NADH dehydrogenase</fullName>
    </submittedName>
</protein>
<evidence type="ECO:0000256" key="1">
    <source>
        <dbReference type="SAM" id="MobiDB-lite"/>
    </source>
</evidence>
<gene>
    <name evidence="2" type="ORF">EJ05DRAFT_484495</name>
</gene>
<reference evidence="2" key="1">
    <citation type="journal article" date="2020" name="Stud. Mycol.">
        <title>101 Dothideomycetes genomes: a test case for predicting lifestyles and emergence of pathogens.</title>
        <authorList>
            <person name="Haridas S."/>
            <person name="Albert R."/>
            <person name="Binder M."/>
            <person name="Bloem J."/>
            <person name="Labutti K."/>
            <person name="Salamov A."/>
            <person name="Andreopoulos B."/>
            <person name="Baker S."/>
            <person name="Barry K."/>
            <person name="Bills G."/>
            <person name="Bluhm B."/>
            <person name="Cannon C."/>
            <person name="Castanera R."/>
            <person name="Culley D."/>
            <person name="Daum C."/>
            <person name="Ezra D."/>
            <person name="Gonzalez J."/>
            <person name="Henrissat B."/>
            <person name="Kuo A."/>
            <person name="Liang C."/>
            <person name="Lipzen A."/>
            <person name="Lutzoni F."/>
            <person name="Magnuson J."/>
            <person name="Mondo S."/>
            <person name="Nolan M."/>
            <person name="Ohm R."/>
            <person name="Pangilinan J."/>
            <person name="Park H.-J."/>
            <person name="Ramirez L."/>
            <person name="Alfaro M."/>
            <person name="Sun H."/>
            <person name="Tritt A."/>
            <person name="Yoshinaga Y."/>
            <person name="Zwiers L.-H."/>
            <person name="Turgeon B."/>
            <person name="Goodwin S."/>
            <person name="Spatafora J."/>
            <person name="Crous P."/>
            <person name="Grigoriev I."/>
        </authorList>
    </citation>
    <scope>NUCLEOTIDE SEQUENCE</scope>
    <source>
        <strain evidence="2">CBS 121739</strain>
    </source>
</reference>
<dbReference type="EMBL" id="ML996569">
    <property type="protein sequence ID" value="KAF2759551.1"/>
    <property type="molecule type" value="Genomic_DNA"/>
</dbReference>
<evidence type="ECO:0000313" key="2">
    <source>
        <dbReference type="EMBL" id="KAF2759551.1"/>
    </source>
</evidence>
<dbReference type="InterPro" id="IPR016813">
    <property type="entry name" value="NADH_Ub_cplx-1_21kDa"/>
</dbReference>
<keyword evidence="3" id="KW-1185">Reference proteome</keyword>
<dbReference type="OrthoDB" id="2093493at2759"/>
<dbReference type="RefSeq" id="XP_033602002.1">
    <property type="nucleotide sequence ID" value="XM_033745349.1"/>
</dbReference>
<proteinExistence type="predicted"/>
<name>A0A6A6WEL0_9PEZI</name>
<dbReference type="GeneID" id="54486403"/>
<dbReference type="PANTHER" id="PTHR37325">
    <property type="entry name" value="OXIDOREDUCTASE 21 KDA SUBUNIT, PUTATIVE (AFU_ORTHOLOGUE AFUA_4G05910)-RELATED"/>
    <property type="match status" value="1"/>
</dbReference>
<dbReference type="PIRSF" id="PIRSF022976">
    <property type="entry name" value="NADH_Oxi_21kDa"/>
    <property type="match status" value="1"/>
</dbReference>
<accession>A0A6A6WEL0</accession>
<dbReference type="Proteomes" id="UP000799437">
    <property type="component" value="Unassembled WGS sequence"/>
</dbReference>
<organism evidence="2 3">
    <name type="scientific">Pseudovirgaria hyperparasitica</name>
    <dbReference type="NCBI Taxonomy" id="470096"/>
    <lineage>
        <taxon>Eukaryota</taxon>
        <taxon>Fungi</taxon>
        <taxon>Dikarya</taxon>
        <taxon>Ascomycota</taxon>
        <taxon>Pezizomycotina</taxon>
        <taxon>Dothideomycetes</taxon>
        <taxon>Dothideomycetes incertae sedis</taxon>
        <taxon>Acrospermales</taxon>
        <taxon>Acrospermaceae</taxon>
        <taxon>Pseudovirgaria</taxon>
    </lineage>
</organism>
<evidence type="ECO:0000313" key="3">
    <source>
        <dbReference type="Proteomes" id="UP000799437"/>
    </source>
</evidence>
<dbReference type="AlphaFoldDB" id="A0A6A6WEL0"/>
<dbReference type="CDD" id="cd22849">
    <property type="entry name" value="NuzM"/>
    <property type="match status" value="1"/>
</dbReference>
<feature type="region of interest" description="Disordered" evidence="1">
    <location>
        <begin position="144"/>
        <end position="178"/>
    </location>
</feature>
<feature type="region of interest" description="Disordered" evidence="1">
    <location>
        <begin position="37"/>
        <end position="67"/>
    </location>
</feature>
<dbReference type="PANTHER" id="PTHR37325:SF1">
    <property type="entry name" value="OXIDOREDUCTASE 21 KDA SUBUNIT, PUTATIVE (AFU_ORTHOLOGUE AFUA_4G05910)-RELATED"/>
    <property type="match status" value="1"/>
</dbReference>
<sequence>MSKQAAAQFKKYTVQPTGIWAKINNLLAVDPKRSTGVPLNPQFRNPPPGANDPTAYDDPVTLPAGDIAENPYWKRDVRRRYQVPSVVSQGDVVGLLTVGSKESPNEQVLQIGDAGAKQLVAIKEEGEKGLSAFLAKEKGVGKLVLGEDGLPPRPANLGPQGKKNYEMLEDQTYGNDNQ</sequence>